<sequence>MAAIILANFGRTDIGGGRKGIVIAIGAGQHLLTDAFAVGMSCHPWHCGAGGKKKQAGKKDVTHDRNLLVTGMGVKRMEMQGLTDYWLPTSGKVNAFDRSAGWWFF</sequence>
<evidence type="ECO:0000313" key="2">
    <source>
        <dbReference type="Proteomes" id="UP000320772"/>
    </source>
</evidence>
<evidence type="ECO:0000313" key="1">
    <source>
        <dbReference type="EMBL" id="GEB03304.1"/>
    </source>
</evidence>
<comment type="caution">
    <text evidence="1">The sequence shown here is derived from an EMBL/GenBank/DDBJ whole genome shotgun (WGS) entry which is preliminary data.</text>
</comment>
<keyword evidence="2" id="KW-1185">Reference proteome</keyword>
<organism evidence="1 2">
    <name type="scientific">Gluconobacter roseus NBRC 3990</name>
    <dbReference type="NCBI Taxonomy" id="1307950"/>
    <lineage>
        <taxon>Bacteria</taxon>
        <taxon>Pseudomonadati</taxon>
        <taxon>Pseudomonadota</taxon>
        <taxon>Alphaproteobacteria</taxon>
        <taxon>Acetobacterales</taxon>
        <taxon>Acetobacteraceae</taxon>
        <taxon>Gluconobacter</taxon>
    </lineage>
</organism>
<dbReference type="AlphaFoldDB" id="A0A4Y3M3W9"/>
<reference evidence="1 2" key="1">
    <citation type="submission" date="2019-06" db="EMBL/GenBank/DDBJ databases">
        <title>Whole genome shotgun sequence of Gluconobacter roseus NBRC 3990.</title>
        <authorList>
            <person name="Hosoyama A."/>
            <person name="Uohara A."/>
            <person name="Ohji S."/>
            <person name="Ichikawa N."/>
        </authorList>
    </citation>
    <scope>NUCLEOTIDE SEQUENCE [LARGE SCALE GENOMIC DNA]</scope>
    <source>
        <strain evidence="1 2">NBRC 3990</strain>
    </source>
</reference>
<protein>
    <submittedName>
        <fullName evidence="1">Uncharacterized protein</fullName>
    </submittedName>
</protein>
<dbReference type="Proteomes" id="UP000320772">
    <property type="component" value="Unassembled WGS sequence"/>
</dbReference>
<proteinExistence type="predicted"/>
<gene>
    <name evidence="1" type="ORF">GRO01_08800</name>
</gene>
<accession>A0A4Y3M3W9</accession>
<name>A0A4Y3M3W9_9PROT</name>
<dbReference type="EMBL" id="BJLY01000002">
    <property type="protein sequence ID" value="GEB03304.1"/>
    <property type="molecule type" value="Genomic_DNA"/>
</dbReference>